<reference evidence="1" key="1">
    <citation type="submission" date="2024-04" db="EMBL/GenBank/DDBJ databases">
        <authorList>
            <consortium name="Molecular Ecology Group"/>
        </authorList>
    </citation>
    <scope>NUCLEOTIDE SEQUENCE</scope>
</reference>
<protein>
    <submittedName>
        <fullName evidence="1">Uncharacterized protein</fullName>
    </submittedName>
</protein>
<keyword evidence="2" id="KW-1185">Reference proteome</keyword>
<sequence>MCSGKSWEQVVGLAGVNITYIYLPHGRRSNFVASVNILSCEFTTTDFSESVLFVLMALSRTETMQSDTSSEASCSDIPMHPLRCGCCGKSLLREKQKHLLSLPENADVFQYVRKHYMEARERRRKNRDEGLQLPNEHDYICHACYHKARYVPSDQKEATPTITLLTSRAASTEKKCVFGYVTKERFQISLETRQDVLRRFRFYLPLNSRVCARHNNNIWTEVSSSPIFQFTAKQIEELIDCLIETSTISSTRSINFDYIEEMLDRLVQDWTGVTKNQFIELCKNAPSRTSLGCLLVKYRKALSDQAIADLFDKKNSRTNVERWVNEARISLYNQFVPKYLGIHRFEADNRGRGSIGHGTIGHVANGHVGNGHEILHTVQLDTIQLDTVHLDT</sequence>
<accession>A0AAV2NLI0</accession>
<evidence type="ECO:0000313" key="1">
    <source>
        <dbReference type="EMBL" id="CAL1681255.1"/>
    </source>
</evidence>
<gene>
    <name evidence="1" type="ORF">LPLAT_LOCUS7332</name>
</gene>
<dbReference type="EMBL" id="OZ034826">
    <property type="protein sequence ID" value="CAL1681255.1"/>
    <property type="molecule type" value="Genomic_DNA"/>
</dbReference>
<proteinExistence type="predicted"/>
<organism evidence="1 2">
    <name type="scientific">Lasius platythorax</name>
    <dbReference type="NCBI Taxonomy" id="488582"/>
    <lineage>
        <taxon>Eukaryota</taxon>
        <taxon>Metazoa</taxon>
        <taxon>Ecdysozoa</taxon>
        <taxon>Arthropoda</taxon>
        <taxon>Hexapoda</taxon>
        <taxon>Insecta</taxon>
        <taxon>Pterygota</taxon>
        <taxon>Neoptera</taxon>
        <taxon>Endopterygota</taxon>
        <taxon>Hymenoptera</taxon>
        <taxon>Apocrita</taxon>
        <taxon>Aculeata</taxon>
        <taxon>Formicoidea</taxon>
        <taxon>Formicidae</taxon>
        <taxon>Formicinae</taxon>
        <taxon>Lasius</taxon>
        <taxon>Lasius</taxon>
    </lineage>
</organism>
<evidence type="ECO:0000313" key="2">
    <source>
        <dbReference type="Proteomes" id="UP001497644"/>
    </source>
</evidence>
<dbReference type="AlphaFoldDB" id="A0AAV2NLI0"/>
<name>A0AAV2NLI0_9HYME</name>
<dbReference type="Proteomes" id="UP001497644">
    <property type="component" value="Chromosome 3"/>
</dbReference>